<dbReference type="InterPro" id="IPR001763">
    <property type="entry name" value="Rhodanese-like_dom"/>
</dbReference>
<feature type="domain" description="Rhodanese" evidence="4">
    <location>
        <begin position="169"/>
        <end position="290"/>
    </location>
</feature>
<dbReference type="InterPro" id="IPR051126">
    <property type="entry name" value="Thiosulfate_sulfurtransferase"/>
</dbReference>
<dbReference type="InterPro" id="IPR036873">
    <property type="entry name" value="Rhodanese-like_dom_sf"/>
</dbReference>
<dbReference type="Proteomes" id="UP000183407">
    <property type="component" value="Unassembled WGS sequence"/>
</dbReference>
<gene>
    <name evidence="5" type="ORF">SAMN04490220_0833</name>
</gene>
<dbReference type="EMBL" id="FNTL01000003">
    <property type="protein sequence ID" value="SEB44438.1"/>
    <property type="molecule type" value="Genomic_DNA"/>
</dbReference>
<evidence type="ECO:0000256" key="1">
    <source>
        <dbReference type="ARBA" id="ARBA00022737"/>
    </source>
</evidence>
<accession>A0A1H4JFL2</accession>
<evidence type="ECO:0000313" key="6">
    <source>
        <dbReference type="Proteomes" id="UP000183407"/>
    </source>
</evidence>
<dbReference type="SUPFAM" id="SSF52821">
    <property type="entry name" value="Rhodanese/Cell cycle control phosphatase"/>
    <property type="match status" value="2"/>
</dbReference>
<evidence type="ECO:0000259" key="4">
    <source>
        <dbReference type="PROSITE" id="PS50206"/>
    </source>
</evidence>
<dbReference type="PANTHER" id="PTHR43855">
    <property type="entry name" value="THIOSULFATE SULFURTRANSFERASE"/>
    <property type="match status" value="1"/>
</dbReference>
<sequence length="291" mass="31978">MGAHAPQRLVSTAWLEARLSTPEVHPVEVRFSADTQDGSPGLIPGSVAVHWKRLLWDDYRREFATAETLSSRLFELGVGQGTIPVFYGEEPQFGAYALWVLQARGLSENARYLDGGLEAWHGLGLPLGTAVDVPARLAADVPLSIPGADEINPFSTVAIGREELRESLHDAQSLLIDMRSTEEFSGERVTPWSMGFDHGAERAGHIPGAVHLHIRDLLDDLGRVRPQEELQATFAQVGLDSARQAITYCRLSHRASLGWLILTDVLNTQGVRVYDGSWTEWGSVVGLPIER</sequence>
<name>A0A1H4JFL2_RHOJO</name>
<proteinExistence type="predicted"/>
<evidence type="ECO:0000256" key="3">
    <source>
        <dbReference type="RuleBase" id="RU000507"/>
    </source>
</evidence>
<feature type="domain" description="Rhodanese" evidence="4">
    <location>
        <begin position="20"/>
        <end position="129"/>
    </location>
</feature>
<dbReference type="PROSITE" id="PS00683">
    <property type="entry name" value="RHODANESE_2"/>
    <property type="match status" value="1"/>
</dbReference>
<dbReference type="GO" id="GO:0004792">
    <property type="term" value="F:thiosulfate-cyanide sulfurtransferase activity"/>
    <property type="evidence" value="ECO:0007669"/>
    <property type="project" value="UniProtKB-EC"/>
</dbReference>
<dbReference type="Pfam" id="PF00581">
    <property type="entry name" value="Rhodanese"/>
    <property type="match status" value="2"/>
</dbReference>
<protein>
    <recommendedName>
        <fullName evidence="3">Sulfurtransferase</fullName>
    </recommendedName>
</protein>
<dbReference type="CDD" id="cd01449">
    <property type="entry name" value="TST_Repeat_2"/>
    <property type="match status" value="1"/>
</dbReference>
<keyword evidence="1" id="KW-0677">Repeat</keyword>
<organism evidence="5 6">
    <name type="scientific">Rhodococcus jostii</name>
    <dbReference type="NCBI Taxonomy" id="132919"/>
    <lineage>
        <taxon>Bacteria</taxon>
        <taxon>Bacillati</taxon>
        <taxon>Actinomycetota</taxon>
        <taxon>Actinomycetes</taxon>
        <taxon>Mycobacteriales</taxon>
        <taxon>Nocardiaceae</taxon>
        <taxon>Rhodococcus</taxon>
    </lineage>
</organism>
<dbReference type="AlphaFoldDB" id="A0A1H4JFL2"/>
<comment type="catalytic activity">
    <reaction evidence="2">
        <text>thiosulfate + hydrogen cyanide = thiocyanate + sulfite + 2 H(+)</text>
        <dbReference type="Rhea" id="RHEA:16881"/>
        <dbReference type="ChEBI" id="CHEBI:15378"/>
        <dbReference type="ChEBI" id="CHEBI:17359"/>
        <dbReference type="ChEBI" id="CHEBI:18022"/>
        <dbReference type="ChEBI" id="CHEBI:18407"/>
        <dbReference type="ChEBI" id="CHEBI:33542"/>
        <dbReference type="EC" id="2.8.1.1"/>
    </reaction>
</comment>
<dbReference type="Gene3D" id="3.40.250.10">
    <property type="entry name" value="Rhodanese-like domain"/>
    <property type="match status" value="2"/>
</dbReference>
<reference evidence="6" key="1">
    <citation type="submission" date="2016-10" db="EMBL/GenBank/DDBJ databases">
        <authorList>
            <person name="Varghese N."/>
        </authorList>
    </citation>
    <scope>NUCLEOTIDE SEQUENCE [LARGE SCALE GENOMIC DNA]</scope>
    <source>
        <strain evidence="6">DSM 44719</strain>
    </source>
</reference>
<dbReference type="InterPro" id="IPR001307">
    <property type="entry name" value="Thiosulphate_STrfase_CS"/>
</dbReference>
<dbReference type="PANTHER" id="PTHR43855:SF1">
    <property type="entry name" value="THIOSULFATE SULFURTRANSFERASE"/>
    <property type="match status" value="1"/>
</dbReference>
<keyword evidence="3 5" id="KW-0808">Transferase</keyword>
<evidence type="ECO:0000256" key="2">
    <source>
        <dbReference type="ARBA" id="ARBA00047549"/>
    </source>
</evidence>
<dbReference type="PROSITE" id="PS50206">
    <property type="entry name" value="RHODANESE_3"/>
    <property type="match status" value="2"/>
</dbReference>
<dbReference type="SMART" id="SM00450">
    <property type="entry name" value="RHOD"/>
    <property type="match status" value="2"/>
</dbReference>
<evidence type="ECO:0000313" key="5">
    <source>
        <dbReference type="EMBL" id="SEB44438.1"/>
    </source>
</evidence>